<gene>
    <name evidence="1" type="ORF">QGN23_03740</name>
</gene>
<keyword evidence="2" id="KW-1185">Reference proteome</keyword>
<name>A0ABY8RGV4_9FLAO</name>
<accession>A0ABY8RGV4</accession>
<protein>
    <submittedName>
        <fullName evidence="1">Uncharacterized protein</fullName>
    </submittedName>
</protein>
<organism evidence="1 2">
    <name type="scientific">Chryseobacterium gotjawalense</name>
    <dbReference type="NCBI Taxonomy" id="3042315"/>
    <lineage>
        <taxon>Bacteria</taxon>
        <taxon>Pseudomonadati</taxon>
        <taxon>Bacteroidota</taxon>
        <taxon>Flavobacteriia</taxon>
        <taxon>Flavobacteriales</taxon>
        <taxon>Weeksellaceae</taxon>
        <taxon>Chryseobacterium group</taxon>
        <taxon>Chryseobacterium</taxon>
    </lineage>
</organism>
<dbReference type="RefSeq" id="WP_282905693.1">
    <property type="nucleotide sequence ID" value="NZ_CP124855.1"/>
</dbReference>
<proteinExistence type="predicted"/>
<reference evidence="1 2" key="1">
    <citation type="submission" date="2023-05" db="EMBL/GenBank/DDBJ databases">
        <title>Genomic insight into Chryseobacterium sp. wdc7 isolated forest soil (Gotjawal).</title>
        <authorList>
            <person name="Park S.-J."/>
        </authorList>
    </citation>
    <scope>NUCLEOTIDE SEQUENCE [LARGE SCALE GENOMIC DNA]</scope>
    <source>
        <strain evidence="2">wdc7</strain>
    </source>
</reference>
<evidence type="ECO:0000313" key="1">
    <source>
        <dbReference type="EMBL" id="WHF52398.1"/>
    </source>
</evidence>
<dbReference type="Proteomes" id="UP001241656">
    <property type="component" value="Chromosome"/>
</dbReference>
<dbReference type="EMBL" id="CP124855">
    <property type="protein sequence ID" value="WHF52398.1"/>
    <property type="molecule type" value="Genomic_DNA"/>
</dbReference>
<evidence type="ECO:0000313" key="2">
    <source>
        <dbReference type="Proteomes" id="UP001241656"/>
    </source>
</evidence>
<sequence>MLTTILTFFSLQVFSQVCSCEKKSYLKNIISCNKTTLKNGAKIYWNYDCNSSWITFQNKNFKKKIFYLEEDLQDYSGRLGFIEWTETKNYFLVKNKVISGCCEPLEIFLFNKDNGNKIKKLGTLISEKDIGQNSYFLILQDLNTVLLFKSSDDQTYKFNLPKGRLEKSLKSSGDIHAEDYFKDAKFRNNIFTVNYKYLDENNRWKTAQLKIEL</sequence>